<keyword evidence="1" id="KW-0812">Transmembrane</keyword>
<organism evidence="2 3">
    <name type="scientific">Stygiolobus caldivivus</name>
    <dbReference type="NCBI Taxonomy" id="2824673"/>
    <lineage>
        <taxon>Archaea</taxon>
        <taxon>Thermoproteota</taxon>
        <taxon>Thermoprotei</taxon>
        <taxon>Sulfolobales</taxon>
        <taxon>Sulfolobaceae</taxon>
        <taxon>Stygiolobus</taxon>
    </lineage>
</organism>
<keyword evidence="3" id="KW-1185">Reference proteome</keyword>
<proteinExistence type="predicted"/>
<protein>
    <submittedName>
        <fullName evidence="2">Uncharacterized protein</fullName>
    </submittedName>
</protein>
<evidence type="ECO:0000313" key="3">
    <source>
        <dbReference type="Proteomes" id="UP000825123"/>
    </source>
</evidence>
<dbReference type="AlphaFoldDB" id="A0A8D5U5V0"/>
<evidence type="ECO:0000256" key="1">
    <source>
        <dbReference type="SAM" id="Phobius"/>
    </source>
</evidence>
<accession>A0A8D5U5V0</accession>
<dbReference type="Proteomes" id="UP000825123">
    <property type="component" value="Chromosome"/>
</dbReference>
<keyword evidence="1" id="KW-1133">Transmembrane helix</keyword>
<reference evidence="2 3" key="1">
    <citation type="submission" date="2021-04" db="EMBL/GenBank/DDBJ databases">
        <title>Complete genome sequence of Stygiolobus sp. KN-1.</title>
        <authorList>
            <person name="Nakamura K."/>
            <person name="Sakai H."/>
            <person name="Kurosawa N."/>
        </authorList>
    </citation>
    <scope>NUCLEOTIDE SEQUENCE [LARGE SCALE GENOMIC DNA]</scope>
    <source>
        <strain evidence="2 3">KN-1</strain>
    </source>
</reference>
<feature type="transmembrane region" description="Helical" evidence="1">
    <location>
        <begin position="6"/>
        <end position="26"/>
    </location>
</feature>
<keyword evidence="1" id="KW-0472">Membrane</keyword>
<dbReference type="EMBL" id="AP024597">
    <property type="protein sequence ID" value="BCU69822.1"/>
    <property type="molecule type" value="Genomic_DNA"/>
</dbReference>
<evidence type="ECO:0000313" key="2">
    <source>
        <dbReference type="EMBL" id="BCU69822.1"/>
    </source>
</evidence>
<gene>
    <name evidence="2" type="ORF">KN1_11190</name>
</gene>
<sequence length="38" mass="4570">MDMTAMEAYFIIFSLFIGEIVTNHLFKRFNIKFKKPIN</sequence>
<name>A0A8D5U5V0_9CREN</name>
<dbReference type="KEGG" id="csty:KN1_11190"/>